<evidence type="ECO:0000313" key="1">
    <source>
        <dbReference type="EMBL" id="URD90707.1"/>
    </source>
</evidence>
<dbReference type="EMBL" id="CP097504">
    <property type="protein sequence ID" value="URD90707.1"/>
    <property type="molecule type" value="Genomic_DNA"/>
</dbReference>
<gene>
    <name evidence="1" type="ORF">MUK42_15145</name>
</gene>
<sequence>MERDMHTMAQGGGLAYKLGSAITHLRLPPVLYEEGALPPCRKVWVLDQSQELLQQHRNIHDSDLPLPSTMLVKRFTFIQFIKSL</sequence>
<keyword evidence="2" id="KW-1185">Reference proteome</keyword>
<dbReference type="Proteomes" id="UP001055439">
    <property type="component" value="Chromosome 2"/>
</dbReference>
<dbReference type="AlphaFoldDB" id="A0A9E7JQX8"/>
<name>A0A9E7JQX8_9LILI</name>
<protein>
    <submittedName>
        <fullName evidence="1">Uncharacterized protein</fullName>
    </submittedName>
</protein>
<proteinExistence type="predicted"/>
<evidence type="ECO:0000313" key="2">
    <source>
        <dbReference type="Proteomes" id="UP001055439"/>
    </source>
</evidence>
<organism evidence="1 2">
    <name type="scientific">Musa troglodytarum</name>
    <name type="common">fe'i banana</name>
    <dbReference type="NCBI Taxonomy" id="320322"/>
    <lineage>
        <taxon>Eukaryota</taxon>
        <taxon>Viridiplantae</taxon>
        <taxon>Streptophyta</taxon>
        <taxon>Embryophyta</taxon>
        <taxon>Tracheophyta</taxon>
        <taxon>Spermatophyta</taxon>
        <taxon>Magnoliopsida</taxon>
        <taxon>Liliopsida</taxon>
        <taxon>Zingiberales</taxon>
        <taxon>Musaceae</taxon>
        <taxon>Musa</taxon>
    </lineage>
</organism>
<accession>A0A9E7JQX8</accession>
<reference evidence="1" key="1">
    <citation type="submission" date="2022-05" db="EMBL/GenBank/DDBJ databases">
        <title>The Musa troglodytarum L. genome provides insights into the mechanism of non-climacteric behaviour and enrichment of carotenoids.</title>
        <authorList>
            <person name="Wang J."/>
        </authorList>
    </citation>
    <scope>NUCLEOTIDE SEQUENCE</scope>
    <source>
        <tissue evidence="1">Leaf</tissue>
    </source>
</reference>